<comment type="caution">
    <text evidence="8">The sequence shown here is derived from an EMBL/GenBank/DDBJ whole genome shotgun (WGS) entry which is preliminary data.</text>
</comment>
<evidence type="ECO:0000256" key="2">
    <source>
        <dbReference type="ARBA" id="ARBA00022692"/>
    </source>
</evidence>
<dbReference type="Proteomes" id="UP000483293">
    <property type="component" value="Unassembled WGS sequence"/>
</dbReference>
<feature type="transmembrane region" description="Helical" evidence="6">
    <location>
        <begin position="346"/>
        <end position="363"/>
    </location>
</feature>
<feature type="region of interest" description="Disordered" evidence="5">
    <location>
        <begin position="1"/>
        <end position="30"/>
    </location>
</feature>
<dbReference type="Pfam" id="PF07690">
    <property type="entry name" value="MFS_1"/>
    <property type="match status" value="2"/>
</dbReference>
<feature type="compositionally biased region" description="Low complexity" evidence="5">
    <location>
        <begin position="1"/>
        <end position="21"/>
    </location>
</feature>
<evidence type="ECO:0000256" key="4">
    <source>
        <dbReference type="ARBA" id="ARBA00023136"/>
    </source>
</evidence>
<dbReference type="Gene3D" id="1.20.1250.20">
    <property type="entry name" value="MFS general substrate transporter like domains"/>
    <property type="match status" value="2"/>
</dbReference>
<evidence type="ECO:0000313" key="8">
    <source>
        <dbReference type="EMBL" id="NEG56064.1"/>
    </source>
</evidence>
<organism evidence="8 9">
    <name type="scientific">Bifidobacterium platyrrhinorum</name>
    <dbReference type="NCBI Taxonomy" id="2661628"/>
    <lineage>
        <taxon>Bacteria</taxon>
        <taxon>Bacillati</taxon>
        <taxon>Actinomycetota</taxon>
        <taxon>Actinomycetes</taxon>
        <taxon>Bifidobacteriales</taxon>
        <taxon>Bifidobacteriaceae</taxon>
        <taxon>Bifidobacterium</taxon>
    </lineage>
</organism>
<dbReference type="GO" id="GO:0022857">
    <property type="term" value="F:transmembrane transporter activity"/>
    <property type="evidence" value="ECO:0007669"/>
    <property type="project" value="InterPro"/>
</dbReference>
<evidence type="ECO:0000256" key="5">
    <source>
        <dbReference type="SAM" id="MobiDB-lite"/>
    </source>
</evidence>
<dbReference type="InterPro" id="IPR036259">
    <property type="entry name" value="MFS_trans_sf"/>
</dbReference>
<evidence type="ECO:0000313" key="9">
    <source>
        <dbReference type="Proteomes" id="UP000483293"/>
    </source>
</evidence>
<evidence type="ECO:0000256" key="3">
    <source>
        <dbReference type="ARBA" id="ARBA00022989"/>
    </source>
</evidence>
<keyword evidence="2 6" id="KW-0812">Transmembrane</keyword>
<dbReference type="SUPFAM" id="SSF103473">
    <property type="entry name" value="MFS general substrate transporter"/>
    <property type="match status" value="1"/>
</dbReference>
<dbReference type="AlphaFoldDB" id="A0A6L9SUE1"/>
<feature type="transmembrane region" description="Helical" evidence="6">
    <location>
        <begin position="76"/>
        <end position="98"/>
    </location>
</feature>
<evidence type="ECO:0000256" key="1">
    <source>
        <dbReference type="ARBA" id="ARBA00004651"/>
    </source>
</evidence>
<protein>
    <submittedName>
        <fullName evidence="8">MFS transporter</fullName>
    </submittedName>
</protein>
<gene>
    <name evidence="8" type="ORF">GFD21_09925</name>
</gene>
<proteinExistence type="predicted"/>
<dbReference type="InterPro" id="IPR020846">
    <property type="entry name" value="MFS_dom"/>
</dbReference>
<feature type="transmembrane region" description="Helical" evidence="6">
    <location>
        <begin position="290"/>
        <end position="309"/>
    </location>
</feature>
<feature type="transmembrane region" description="Helical" evidence="6">
    <location>
        <begin position="135"/>
        <end position="156"/>
    </location>
</feature>
<accession>A0A6L9SUE1</accession>
<sequence length="436" mass="46070">MQAAQSPQSAQAVRPAQSARPWSGSVSDGEQPKAPIKIGIATALGAMLWLGPYLGVNAVLLPAKVQIIDPTNKASIIALLSGSAMVFATLANIIIGGMSDLTRSRWGRRTPWLIAGSIGCFVMLLAFNAVTTVPLLVVTWCVYQIFLNALVAPLVAVIADRTAPKHRGLISSIYAFGYVIGQYGGQLLGAQFLGPKIGTGIIVMSVLTLLCGPVAVVIMREQSSLGMEKKRFTWNMFVQHFIFPVKDCRDFYLALFGKMLVNTATTAIMAYQLYILSDYIGLGTSGQQKYVSIISMLLMVTAIVMSIVAGPISDRIHSRKLPVAFAALLVAIGVAMPMVSNAAWTMVVYGAVAGLGMGIFFAVDQALNIEVLPNAENAAKDLGILNLANTGSQLLGPLVAAAIVGATGGSYYGLFPVCAVVSLVGAALIMMIKRVK</sequence>
<keyword evidence="9" id="KW-1185">Reference proteome</keyword>
<name>A0A6L9SUE1_9BIFI</name>
<keyword evidence="3 6" id="KW-1133">Transmembrane helix</keyword>
<dbReference type="EMBL" id="WHZV01000011">
    <property type="protein sequence ID" value="NEG56064.1"/>
    <property type="molecule type" value="Genomic_DNA"/>
</dbReference>
<evidence type="ECO:0000256" key="6">
    <source>
        <dbReference type="SAM" id="Phobius"/>
    </source>
</evidence>
<feature type="transmembrane region" description="Helical" evidence="6">
    <location>
        <begin position="321"/>
        <end position="340"/>
    </location>
</feature>
<dbReference type="InterPro" id="IPR011701">
    <property type="entry name" value="MFS"/>
</dbReference>
<comment type="subcellular location">
    <subcellularLocation>
        <location evidence="1">Cell membrane</location>
        <topology evidence="1">Multi-pass membrane protein</topology>
    </subcellularLocation>
</comment>
<feature type="transmembrane region" description="Helical" evidence="6">
    <location>
        <begin position="384"/>
        <end position="405"/>
    </location>
</feature>
<feature type="transmembrane region" description="Helical" evidence="6">
    <location>
        <begin position="168"/>
        <end position="185"/>
    </location>
</feature>
<feature type="transmembrane region" description="Helical" evidence="6">
    <location>
        <begin position="411"/>
        <end position="432"/>
    </location>
</feature>
<feature type="transmembrane region" description="Helical" evidence="6">
    <location>
        <begin position="110"/>
        <end position="129"/>
    </location>
</feature>
<feature type="transmembrane region" description="Helical" evidence="6">
    <location>
        <begin position="197"/>
        <end position="219"/>
    </location>
</feature>
<feature type="transmembrane region" description="Helical" evidence="6">
    <location>
        <begin position="38"/>
        <end position="56"/>
    </location>
</feature>
<feature type="transmembrane region" description="Helical" evidence="6">
    <location>
        <begin position="251"/>
        <end position="270"/>
    </location>
</feature>
<dbReference type="PANTHER" id="PTHR23528">
    <property type="match status" value="1"/>
</dbReference>
<reference evidence="8 9" key="1">
    <citation type="submission" date="2019-10" db="EMBL/GenBank/DDBJ databases">
        <title>Bifidobacterium from non-human primates.</title>
        <authorList>
            <person name="Modesto M."/>
        </authorList>
    </citation>
    <scope>NUCLEOTIDE SEQUENCE [LARGE SCALE GENOMIC DNA]</scope>
    <source>
        <strain evidence="8 9">SMA15</strain>
    </source>
</reference>
<dbReference type="PANTHER" id="PTHR23528:SF1">
    <property type="entry name" value="MAJOR FACILITATOR SUPERFAMILY (MFS) PROFILE DOMAIN-CONTAINING PROTEIN"/>
    <property type="match status" value="1"/>
</dbReference>
<evidence type="ECO:0000259" key="7">
    <source>
        <dbReference type="PROSITE" id="PS50850"/>
    </source>
</evidence>
<keyword evidence="4 6" id="KW-0472">Membrane</keyword>
<dbReference type="GO" id="GO:0005886">
    <property type="term" value="C:plasma membrane"/>
    <property type="evidence" value="ECO:0007669"/>
    <property type="project" value="UniProtKB-SubCell"/>
</dbReference>
<feature type="domain" description="Major facilitator superfamily (MFS) profile" evidence="7">
    <location>
        <begin position="250"/>
        <end position="436"/>
    </location>
</feature>
<dbReference type="PROSITE" id="PS50850">
    <property type="entry name" value="MFS"/>
    <property type="match status" value="1"/>
</dbReference>